<accession>A0ABV3N0E2</accession>
<dbReference type="EMBL" id="JBFKZN010000004">
    <property type="protein sequence ID" value="MEW5289280.1"/>
    <property type="molecule type" value="Genomic_DNA"/>
</dbReference>
<name>A0ABV3N0E2_9GAMM</name>
<evidence type="ECO:0000313" key="2">
    <source>
        <dbReference type="Proteomes" id="UP001554567"/>
    </source>
</evidence>
<protein>
    <submittedName>
        <fullName evidence="1">Uncharacterized protein</fullName>
    </submittedName>
</protein>
<gene>
    <name evidence="1" type="ORF">ABW286_08815</name>
</gene>
<comment type="caution">
    <text evidence="1">The sequence shown here is derived from an EMBL/GenBank/DDBJ whole genome shotgun (WGS) entry which is preliminary data.</text>
</comment>
<dbReference type="RefSeq" id="WP_367167248.1">
    <property type="nucleotide sequence ID" value="NZ_JBFKZN010000004.1"/>
</dbReference>
<keyword evidence="2" id="KW-1185">Reference proteome</keyword>
<proteinExistence type="predicted"/>
<organism evidence="1 2">
    <name type="scientific">Erwinia papayae</name>
    <dbReference type="NCBI Taxonomy" id="206499"/>
    <lineage>
        <taxon>Bacteria</taxon>
        <taxon>Pseudomonadati</taxon>
        <taxon>Pseudomonadota</taxon>
        <taxon>Gammaproteobacteria</taxon>
        <taxon>Enterobacterales</taxon>
        <taxon>Erwiniaceae</taxon>
        <taxon>Erwinia</taxon>
    </lineage>
</organism>
<evidence type="ECO:0000313" key="1">
    <source>
        <dbReference type="EMBL" id="MEW5289280.1"/>
    </source>
</evidence>
<dbReference type="Proteomes" id="UP001554567">
    <property type="component" value="Unassembled WGS sequence"/>
</dbReference>
<reference evidence="1 2" key="1">
    <citation type="submission" date="2024-07" db="EMBL/GenBank/DDBJ databases">
        <authorList>
            <person name="Dulla G.F.J."/>
            <person name="Delorm J.G."/>
        </authorList>
    </citation>
    <scope>NUCLEOTIDE SEQUENCE [LARGE SCALE GENOMIC DNA]</scope>
    <source>
        <strain evidence="1 2">JGD 233</strain>
    </source>
</reference>
<sequence>MRELNHSEKIRVSGASIERSELLSMYNSGMSTYVMSNIVLNSADQEKSIDWGNRNTVAGESGYYYNTNDYGITYKVTWADLGDFYVFDAVAV</sequence>